<name>A0A7I8IIX8_SPIIN</name>
<protein>
    <submittedName>
        <fullName evidence="1">Uncharacterized protein</fullName>
    </submittedName>
</protein>
<evidence type="ECO:0000313" key="1">
    <source>
        <dbReference type="EMBL" id="CAA2618109.1"/>
    </source>
</evidence>
<accession>A0A7I8IIX8</accession>
<dbReference type="EMBL" id="LR743590">
    <property type="protein sequence ID" value="CAA2618109.1"/>
    <property type="molecule type" value="Genomic_DNA"/>
</dbReference>
<sequence>MIFLIGGKCRWLNLLQAFKLYRYNLS</sequence>
<organism evidence="1">
    <name type="scientific">Spirodela intermedia</name>
    <name type="common">Intermediate duckweed</name>
    <dbReference type="NCBI Taxonomy" id="51605"/>
    <lineage>
        <taxon>Eukaryota</taxon>
        <taxon>Viridiplantae</taxon>
        <taxon>Streptophyta</taxon>
        <taxon>Embryophyta</taxon>
        <taxon>Tracheophyta</taxon>
        <taxon>Spermatophyta</taxon>
        <taxon>Magnoliopsida</taxon>
        <taxon>Liliopsida</taxon>
        <taxon>Araceae</taxon>
        <taxon>Lemnoideae</taxon>
        <taxon>Spirodela</taxon>
    </lineage>
</organism>
<dbReference type="EMBL" id="LR746266">
    <property type="protein sequence ID" value="CAA7393927.1"/>
    <property type="molecule type" value="Genomic_DNA"/>
</dbReference>
<dbReference type="AlphaFoldDB" id="A0A7I8IIX8"/>
<reference evidence="1" key="1">
    <citation type="submission" date="2019-12" db="EMBL/GenBank/DDBJ databases">
        <authorList>
            <person name="Scholz U."/>
            <person name="Mascher M."/>
            <person name="Fiebig A."/>
        </authorList>
    </citation>
    <scope>NUCLEOTIDE SEQUENCE</scope>
</reference>
<evidence type="ECO:0000313" key="3">
    <source>
        <dbReference type="Proteomes" id="UP000663760"/>
    </source>
</evidence>
<proteinExistence type="predicted"/>
<evidence type="ECO:0000313" key="2">
    <source>
        <dbReference type="EMBL" id="CAA7393927.1"/>
    </source>
</evidence>
<dbReference type="Proteomes" id="UP000663760">
    <property type="component" value="Chromosome 3"/>
</dbReference>
<gene>
    <name evidence="1" type="ORF">SI7747_03004270</name>
    <name evidence="2" type="ORF">SI8410_03004617</name>
</gene>
<keyword evidence="3" id="KW-1185">Reference proteome</keyword>